<dbReference type="InterPro" id="IPR023404">
    <property type="entry name" value="rSAM_horseshoe"/>
</dbReference>
<sequence>MTEFNPFFKRYSKGLRRVAVVYPNRYVGGISNLGIQRLYFEVNRSEKYLAERFYTDVFDGLRSVENATPLKDFEVALFSIQYEEDVFNAVRILRESGFSGRSVAGGPCVIQNPLPYAKIFDRLFVGEAENAVLDVVEDRAVEGLVPHSYRRRRVELDSEMRSEIIGEGAYGRALIVEIGRGCPRGCRFCVVRQIYSPARWRSAESILEFAEENRKLANKVAIVAPSPTDHPEFKEIVSGLRELGFEVSPSSIRADRFDEEMAELISGTRTLTLAPEAGSERLREALNKGISEDDIISAVEIAESAERIKLYFMFGLPGEEQEDLEEIVRMVERIRRMGKKVSVSANPLVPKPHTPFQWLPYGGDPERDVRENLRELKRKRKFLLSRLRRVADVDVESVERFAVQTIISRGDESVGELIAGGARPSEILKRASEFLEPLPPDEELPWDRIEMGYRKSRLRREFELVMERFG</sequence>
<dbReference type="EMBL" id="CP011267">
    <property type="protein sequence ID" value="AKG91422.1"/>
    <property type="molecule type" value="Genomic_DNA"/>
</dbReference>
<dbReference type="PATRIC" id="fig|113653.22.peg.1261"/>
<dbReference type="OrthoDB" id="2305at2157"/>
<gene>
    <name evidence="2" type="ORF">GAH_01276</name>
</gene>
<proteinExistence type="predicted"/>
<dbReference type="SFLD" id="SFLDS00029">
    <property type="entry name" value="Radical_SAM"/>
    <property type="match status" value="1"/>
</dbReference>
<dbReference type="GO" id="GO:0003824">
    <property type="term" value="F:catalytic activity"/>
    <property type="evidence" value="ECO:0007669"/>
    <property type="project" value="InterPro"/>
</dbReference>
<dbReference type="PANTHER" id="PTHR42731:SF1">
    <property type="entry name" value="RADICAL SAM DOMAIN PROTEIN"/>
    <property type="match status" value="1"/>
</dbReference>
<dbReference type="InParanoid" id="A0A0F7IEK6"/>
<evidence type="ECO:0000313" key="3">
    <source>
        <dbReference type="Proteomes" id="UP000034723"/>
    </source>
</evidence>
<dbReference type="RefSeq" id="WP_048095417.1">
    <property type="nucleotide sequence ID" value="NZ_CP011267.1"/>
</dbReference>
<dbReference type="SMART" id="SM00729">
    <property type="entry name" value="Elp3"/>
    <property type="match status" value="1"/>
</dbReference>
<dbReference type="Proteomes" id="UP000034723">
    <property type="component" value="Chromosome"/>
</dbReference>
<feature type="domain" description="Radical SAM core" evidence="1">
    <location>
        <begin position="168"/>
        <end position="386"/>
    </location>
</feature>
<protein>
    <submittedName>
        <fullName evidence="2">Fe-S oxidoreductase</fullName>
    </submittedName>
</protein>
<dbReference type="InterPro" id="IPR045784">
    <property type="entry name" value="Radical_SAM_N2"/>
</dbReference>
<dbReference type="SFLD" id="SFLDG01082">
    <property type="entry name" value="B12-binding_domain_containing"/>
    <property type="match status" value="1"/>
</dbReference>
<organism evidence="2 3">
    <name type="scientific">Geoglobus ahangari</name>
    <dbReference type="NCBI Taxonomy" id="113653"/>
    <lineage>
        <taxon>Archaea</taxon>
        <taxon>Methanobacteriati</taxon>
        <taxon>Methanobacteriota</taxon>
        <taxon>Archaeoglobi</taxon>
        <taxon>Archaeoglobales</taxon>
        <taxon>Archaeoglobaceae</taxon>
        <taxon>Geoglobus</taxon>
    </lineage>
</organism>
<dbReference type="AlphaFoldDB" id="A0A0F7IEK6"/>
<dbReference type="InterPro" id="IPR006638">
    <property type="entry name" value="Elp3/MiaA/NifB-like_rSAM"/>
</dbReference>
<dbReference type="STRING" id="113653.GAH_01276"/>
<dbReference type="PROSITE" id="PS51918">
    <property type="entry name" value="RADICAL_SAM"/>
    <property type="match status" value="1"/>
</dbReference>
<dbReference type="InterPro" id="IPR007197">
    <property type="entry name" value="rSAM"/>
</dbReference>
<dbReference type="SUPFAM" id="SSF102114">
    <property type="entry name" value="Radical SAM enzymes"/>
    <property type="match status" value="1"/>
</dbReference>
<dbReference type="CDD" id="cd01335">
    <property type="entry name" value="Radical_SAM"/>
    <property type="match status" value="1"/>
</dbReference>
<dbReference type="InterPro" id="IPR058240">
    <property type="entry name" value="rSAM_sf"/>
</dbReference>
<dbReference type="GeneID" id="24803848"/>
<dbReference type="GO" id="GO:0051536">
    <property type="term" value="F:iron-sulfur cluster binding"/>
    <property type="evidence" value="ECO:0007669"/>
    <property type="project" value="InterPro"/>
</dbReference>
<dbReference type="Pfam" id="PF04055">
    <property type="entry name" value="Radical_SAM"/>
    <property type="match status" value="1"/>
</dbReference>
<dbReference type="PANTHER" id="PTHR42731">
    <property type="entry name" value="SLL1084 PROTEIN"/>
    <property type="match status" value="1"/>
</dbReference>
<accession>A0A0F7IEK6</accession>
<name>A0A0F7IEK6_9EURY</name>
<dbReference type="KEGG" id="gah:GAH_01276"/>
<evidence type="ECO:0000259" key="1">
    <source>
        <dbReference type="PROSITE" id="PS51918"/>
    </source>
</evidence>
<dbReference type="HOGENOM" id="CLU_011543_3_3_2"/>
<dbReference type="Gene3D" id="3.80.30.20">
    <property type="entry name" value="tm_1862 like domain"/>
    <property type="match status" value="1"/>
</dbReference>
<reference evidence="2 3" key="1">
    <citation type="submission" date="2015-04" db="EMBL/GenBank/DDBJ databases">
        <title>The complete genome sequence of the hyperthermophilic, obligate iron-reducing archaeon Geoglobus ahangari strain 234T.</title>
        <authorList>
            <person name="Manzella M.P."/>
            <person name="Holmes D.E."/>
            <person name="Rocheleau J.M."/>
            <person name="Chung A."/>
            <person name="Reguera G."/>
            <person name="Kashefi K."/>
        </authorList>
    </citation>
    <scope>NUCLEOTIDE SEQUENCE [LARGE SCALE GENOMIC DNA]</scope>
    <source>
        <strain evidence="2 3">234</strain>
    </source>
</reference>
<keyword evidence="3" id="KW-1185">Reference proteome</keyword>
<dbReference type="Pfam" id="PF19864">
    <property type="entry name" value="Radical_SAM_N2"/>
    <property type="match status" value="1"/>
</dbReference>
<evidence type="ECO:0000313" key="2">
    <source>
        <dbReference type="EMBL" id="AKG91422.1"/>
    </source>
</evidence>